<dbReference type="GO" id="GO:0005886">
    <property type="term" value="C:plasma membrane"/>
    <property type="evidence" value="ECO:0007669"/>
    <property type="project" value="InterPro"/>
</dbReference>
<evidence type="ECO:0000256" key="4">
    <source>
        <dbReference type="ARBA" id="ARBA00023136"/>
    </source>
</evidence>
<dbReference type="PANTHER" id="PTHR36985:SF1">
    <property type="entry name" value="TRANSLOCATION AND ASSEMBLY MODULE SUBUNIT TAMB"/>
    <property type="match status" value="1"/>
</dbReference>
<dbReference type="Pfam" id="PF04357">
    <property type="entry name" value="TamB"/>
    <property type="match status" value="1"/>
</dbReference>
<evidence type="ECO:0000256" key="3">
    <source>
        <dbReference type="ARBA" id="ARBA00022989"/>
    </source>
</evidence>
<reference evidence="6 7" key="1">
    <citation type="submission" date="2019-07" db="EMBL/GenBank/DDBJ databases">
        <title>Reinekea sp. strain SSH23 genome sequencing and assembly.</title>
        <authorList>
            <person name="Kim I."/>
        </authorList>
    </citation>
    <scope>NUCLEOTIDE SEQUENCE [LARGE SCALE GENOMIC DNA]</scope>
    <source>
        <strain evidence="6 7">SSH23</strain>
    </source>
</reference>
<keyword evidence="2" id="KW-0812">Transmembrane</keyword>
<keyword evidence="3" id="KW-1133">Transmembrane helix</keyword>
<dbReference type="EMBL" id="VKAD01000001">
    <property type="protein sequence ID" value="TXR54444.1"/>
    <property type="molecule type" value="Genomic_DNA"/>
</dbReference>
<organism evidence="6 7">
    <name type="scientific">Reinekea thalattae</name>
    <dbReference type="NCBI Taxonomy" id="2593301"/>
    <lineage>
        <taxon>Bacteria</taxon>
        <taxon>Pseudomonadati</taxon>
        <taxon>Pseudomonadota</taxon>
        <taxon>Gammaproteobacteria</taxon>
        <taxon>Oceanospirillales</taxon>
        <taxon>Saccharospirillaceae</taxon>
        <taxon>Reinekea</taxon>
    </lineage>
</organism>
<dbReference type="OrthoDB" id="7784409at2"/>
<feature type="domain" description="Translocation and assembly module TamB C-terminal" evidence="5">
    <location>
        <begin position="1212"/>
        <end position="1561"/>
    </location>
</feature>
<dbReference type="GO" id="GO:0009306">
    <property type="term" value="P:protein secretion"/>
    <property type="evidence" value="ECO:0007669"/>
    <property type="project" value="InterPro"/>
</dbReference>
<keyword evidence="4" id="KW-0472">Membrane</keyword>
<evidence type="ECO:0000256" key="1">
    <source>
        <dbReference type="ARBA" id="ARBA00004167"/>
    </source>
</evidence>
<evidence type="ECO:0000256" key="2">
    <source>
        <dbReference type="ARBA" id="ARBA00022692"/>
    </source>
</evidence>
<evidence type="ECO:0000313" key="6">
    <source>
        <dbReference type="EMBL" id="TXR54444.1"/>
    </source>
</evidence>
<dbReference type="RefSeq" id="WP_147713842.1">
    <property type="nucleotide sequence ID" value="NZ_VKAD01000001.1"/>
</dbReference>
<comment type="subcellular location">
    <subcellularLocation>
        <location evidence="1">Membrane</location>
        <topology evidence="1">Single-pass membrane protein</topology>
    </subcellularLocation>
</comment>
<dbReference type="InterPro" id="IPR007452">
    <property type="entry name" value="TamB_C"/>
</dbReference>
<name>A0A5C8ZAH8_9GAMM</name>
<sequence length="1561" mass="171919">MALQLRAAAKRSWTIAIRSLLLLLLLSLLTLIYFVGTQTGRGLLAMNSARLVEWVSDYQLQIEGVQSPALSQWHIDAIRLNTSEGQPLAQAVNIDVQWNWKYALQNRWWFKSISIEQLDADLSLDRRSNAEKTDTASSALSQLYRRWLSIPALRVSALHVSQIALERAEMSDFHAQLHGQGEVNWGAIPAKFVVSLSETETGNYFAAELSADAIDYFRLKGRLDAEPLSAWSQWANWQLSEPLAASWDIRIDYSQYGLLDVLIDKWSVPWQSHELSAEGMVRYLVSEQQVEFLPLTLVLDGKEASAEGFIARDESDLLVSIDRWTLAPLADVFGVQDLSGELVVQSRIQGGWRRPLADSKIQASGQWQAQPFEVQIASNRDGANFNIEQASLTLANSQLNVAGSTNWQTDELSLAYQADINAAPLLPTLMPDYFAELQGNAQLTGEIIGTLDNPVVTIAGLAEGTWYAEDFRVQLSGLWQDQKLGFSNIALYSRLAQLTGDFSWQPANFRWRGQFDVDELRTDILPYVGIELPVDIDLSVHGDVLAEGEGRQFEFSGPLNALGRWQQWPVNASIQLDSLTPQGVRYSDSRVSFNQADVFAHGGVDWSAKQLDLHFEHSSMPVAAIAPWFSKWPEVLASFSGNARGSTSITGYWRRPAIATESEFSGSWLGQPLSLAISIDPTTAEDWQVDLSDMNWLGAQWRYHGAFEPYDLWLDGAAEVTSLSSSHLPLLSEAFTGIEKKLPERVLLDMNGQMSIEGKIYRPTLAGTLTSSGEIDAQPFSMTTTVTQLDTEHIEIAGSEAEWAQGAWSLSGFYNWAQQQVSMTASTDLPDASYLLNGIAPLLQQDDRFAWVEQWQGSLKGDLTLDNQSEAWLIEGDLSSEGVLQTEPYLFSWQGSGNLQSTLNHRLDLTWGTAIVRGRLQTESEQITGRVNVQRVDLNQLALVSSNIPDHLSGQLDASVSVAGTVTEPLFNADLKAFGQYQNHDFITEAQANGRWSAWQIERALFTVPDALEISLSGSGQATMGDLALNIVTDDLGYWLPTSGIINGPANVRLQANGDLKQPNLKGSVDWQASSSPLSLRADLNTLSQHYQLEASLISDEQTKVKLRLKTPVAELSRWQTNAADQPMEMRLAVNTSLDVLEPLLVNQLDQAFTGFIYGDISLDGRLSDPQWQGELHWRDGSYEHVGLGTRLSDMAVSLNTESKQWQLNGVASDAADGSVAVQGQVQFSASEGIILPHDISVATEIRNARLINQAQMEATMSGDIRAQGSYQNLTIVGDVAISRLNMQTDSLLWDGAPQLNIVEATSQGSAAADGPAFYAPQGVLDITLTAQQRVNLYGQGITAELSGQFSITDNLYSPVLAGQFSLVRGTYLGFGKVFTLESGTVQIQGDQVALDIQGNYSNNDLDVTLEISGNQNELSLSLTSDAAEGQDELLALLLFGENIEQMSIVQAVQLANAVNNLRTGETGLDIVGEARNELSLDTLVIDTDSNDDGELTFSVSAGKYINDYLYLEVEQDGSDEEFRSSLQYKLTKRAYIELYTQGEVGELDTNGIELNWSLDY</sequence>
<evidence type="ECO:0000313" key="7">
    <source>
        <dbReference type="Proteomes" id="UP000321764"/>
    </source>
</evidence>
<gene>
    <name evidence="6" type="ORF">FME95_07890</name>
</gene>
<protein>
    <recommendedName>
        <fullName evidence="5">Translocation and assembly module TamB C-terminal domain-containing protein</fullName>
    </recommendedName>
</protein>
<proteinExistence type="predicted"/>
<dbReference type="PANTHER" id="PTHR36985">
    <property type="entry name" value="TRANSLOCATION AND ASSEMBLY MODULE SUBUNIT TAMB"/>
    <property type="match status" value="1"/>
</dbReference>
<accession>A0A5C8ZAH8</accession>
<keyword evidence="7" id="KW-1185">Reference proteome</keyword>
<evidence type="ECO:0000259" key="5">
    <source>
        <dbReference type="Pfam" id="PF04357"/>
    </source>
</evidence>
<comment type="caution">
    <text evidence="6">The sequence shown here is derived from an EMBL/GenBank/DDBJ whole genome shotgun (WGS) entry which is preliminary data.</text>
</comment>
<dbReference type="Proteomes" id="UP000321764">
    <property type="component" value="Unassembled WGS sequence"/>
</dbReference>